<organism evidence="2">
    <name type="scientific">uncultured Nocardioidaceae bacterium</name>
    <dbReference type="NCBI Taxonomy" id="253824"/>
    <lineage>
        <taxon>Bacteria</taxon>
        <taxon>Bacillati</taxon>
        <taxon>Actinomycetota</taxon>
        <taxon>Actinomycetes</taxon>
        <taxon>Propionibacteriales</taxon>
        <taxon>Nocardioidaceae</taxon>
        <taxon>environmental samples</taxon>
    </lineage>
</organism>
<dbReference type="SUPFAM" id="SSF50800">
    <property type="entry name" value="PK beta-barrel domain-like"/>
    <property type="match status" value="1"/>
</dbReference>
<dbReference type="EMBL" id="CADCUI010000047">
    <property type="protein sequence ID" value="CAA9354742.1"/>
    <property type="molecule type" value="Genomic_DNA"/>
</dbReference>
<sequence length="180" mass="19262">MPLTASLLKSDLAEVLAAPHDHGTVRMVVCRPAKGERRLLTEGTLDVRVGLVGDCWSSRPTRTAGGLPDPDRQLTVMNARVVERLSSDPLRQALAGDQLYLDLDLSVENLPAGSRLGVGTAVIEVTAPPHTGCATFVRHFGEDVMRFVNGKVGRPLRLRGLNAKVVASGTVRPGDAVRKL</sequence>
<dbReference type="InterPro" id="IPR011037">
    <property type="entry name" value="Pyrv_Knase-like_insert_dom_sf"/>
</dbReference>
<evidence type="ECO:0000313" key="2">
    <source>
        <dbReference type="EMBL" id="CAA9354742.1"/>
    </source>
</evidence>
<proteinExistence type="predicted"/>
<dbReference type="Pfam" id="PF03473">
    <property type="entry name" value="MOSC"/>
    <property type="match status" value="1"/>
</dbReference>
<name>A0A6J4MB32_9ACTN</name>
<protein>
    <recommendedName>
        <fullName evidence="1">MOSC domain-containing protein</fullName>
    </recommendedName>
</protein>
<dbReference type="GO" id="GO:0030151">
    <property type="term" value="F:molybdenum ion binding"/>
    <property type="evidence" value="ECO:0007669"/>
    <property type="project" value="InterPro"/>
</dbReference>
<gene>
    <name evidence="2" type="ORF">AVDCRST_MAG34-1993</name>
</gene>
<evidence type="ECO:0000259" key="1">
    <source>
        <dbReference type="PROSITE" id="PS51340"/>
    </source>
</evidence>
<feature type="domain" description="MOSC" evidence="1">
    <location>
        <begin position="37"/>
        <end position="180"/>
    </location>
</feature>
<dbReference type="InterPro" id="IPR005302">
    <property type="entry name" value="MoCF_Sase_C"/>
</dbReference>
<dbReference type="Gene3D" id="2.40.33.20">
    <property type="entry name" value="PK beta-barrel domain-like"/>
    <property type="match status" value="1"/>
</dbReference>
<accession>A0A6J4MB32</accession>
<reference evidence="2" key="1">
    <citation type="submission" date="2020-02" db="EMBL/GenBank/DDBJ databases">
        <authorList>
            <person name="Meier V. D."/>
        </authorList>
    </citation>
    <scope>NUCLEOTIDE SEQUENCE</scope>
    <source>
        <strain evidence="2">AVDCRST_MAG34</strain>
    </source>
</reference>
<dbReference type="GO" id="GO:0030170">
    <property type="term" value="F:pyridoxal phosphate binding"/>
    <property type="evidence" value="ECO:0007669"/>
    <property type="project" value="InterPro"/>
</dbReference>
<dbReference type="AlphaFoldDB" id="A0A6J4MB32"/>
<dbReference type="GO" id="GO:0003824">
    <property type="term" value="F:catalytic activity"/>
    <property type="evidence" value="ECO:0007669"/>
    <property type="project" value="InterPro"/>
</dbReference>
<dbReference type="PROSITE" id="PS51340">
    <property type="entry name" value="MOSC"/>
    <property type="match status" value="1"/>
</dbReference>